<feature type="domain" description="NAD-dependent epimerase/dehydratase" evidence="2">
    <location>
        <begin position="3"/>
        <end position="213"/>
    </location>
</feature>
<accession>W4LFE2</accession>
<dbReference type="Pfam" id="PF01370">
    <property type="entry name" value="Epimerase"/>
    <property type="match status" value="1"/>
</dbReference>
<sequence length="301" mass="31877">MNVLVSGSTGLVGSAVAKALTAEGHRVTRLVRTEVSPGTMAISWDPGAKRLPAPALEGLDAVVHLAGENIAKGRWNTAKKAAIRDSRVQGTRVLCEALAQLVEPPKVLVSASAIGYYGSRGDRVMREDSRPGTDFLAEVCRDWEAATQPAEARGIRVVHLRIGVVMAREGGALHKMLTPFKLGGGGVMGSGQQYVSWVALEDVTGIILHALANESLSGPVNAVAPHPVTNHELTKTLGRVLKRPTKAWMPAPAVKALFGEMGDALLLSSTRVEPARLEASGYTFHQPELEGALRQILGRAA</sequence>
<proteinExistence type="inferred from homology"/>
<evidence type="ECO:0000256" key="1">
    <source>
        <dbReference type="ARBA" id="ARBA00009353"/>
    </source>
</evidence>
<dbReference type="PANTHER" id="PTHR11092:SF0">
    <property type="entry name" value="EPIMERASE FAMILY PROTEIN SDR39U1"/>
    <property type="match status" value="1"/>
</dbReference>
<dbReference type="SUPFAM" id="SSF51735">
    <property type="entry name" value="NAD(P)-binding Rossmann-fold domains"/>
    <property type="match status" value="1"/>
</dbReference>
<evidence type="ECO:0000259" key="2">
    <source>
        <dbReference type="Pfam" id="PF01370"/>
    </source>
</evidence>
<name>W4LFE2_ENTF1</name>
<comment type="caution">
    <text evidence="4">The sequence shown here is derived from an EMBL/GenBank/DDBJ whole genome shotgun (WGS) entry which is preliminary data.</text>
</comment>
<dbReference type="PATRIC" id="fig|1429438.4.peg.5090"/>
<dbReference type="EMBL" id="AZHW01000790">
    <property type="protein sequence ID" value="ETW96420.1"/>
    <property type="molecule type" value="Genomic_DNA"/>
</dbReference>
<dbReference type="PANTHER" id="PTHR11092">
    <property type="entry name" value="SUGAR NUCLEOTIDE EPIMERASE RELATED"/>
    <property type="match status" value="1"/>
</dbReference>
<evidence type="ECO:0000259" key="3">
    <source>
        <dbReference type="Pfam" id="PF08338"/>
    </source>
</evidence>
<dbReference type="Proteomes" id="UP000019141">
    <property type="component" value="Unassembled WGS sequence"/>
</dbReference>
<dbReference type="InterPro" id="IPR013549">
    <property type="entry name" value="DUF1731"/>
</dbReference>
<dbReference type="HOGENOM" id="CLU_047373_0_2_7"/>
<dbReference type="InterPro" id="IPR036291">
    <property type="entry name" value="NAD(P)-bd_dom_sf"/>
</dbReference>
<comment type="similarity">
    <text evidence="1">Belongs to the NAD(P)-dependent epimerase/dehydratase family. SDR39U1 subfamily.</text>
</comment>
<feature type="domain" description="DUF1731" evidence="3">
    <location>
        <begin position="249"/>
        <end position="296"/>
    </location>
</feature>
<dbReference type="CDD" id="cd05242">
    <property type="entry name" value="SDR_a8"/>
    <property type="match status" value="1"/>
</dbReference>
<protein>
    <recommendedName>
        <fullName evidence="6">TIGR01777 family protein</fullName>
    </recommendedName>
</protein>
<dbReference type="Gene3D" id="3.40.50.720">
    <property type="entry name" value="NAD(P)-binding Rossmann-like Domain"/>
    <property type="match status" value="1"/>
</dbReference>
<dbReference type="Pfam" id="PF08338">
    <property type="entry name" value="DUF1731"/>
    <property type="match status" value="1"/>
</dbReference>
<evidence type="ECO:0008006" key="6">
    <source>
        <dbReference type="Google" id="ProtNLM"/>
    </source>
</evidence>
<dbReference type="InterPro" id="IPR001509">
    <property type="entry name" value="Epimerase_deHydtase"/>
</dbReference>
<evidence type="ECO:0000313" key="4">
    <source>
        <dbReference type="EMBL" id="ETW96420.1"/>
    </source>
</evidence>
<organism evidence="4 5">
    <name type="scientific">Entotheonella factor</name>
    <dbReference type="NCBI Taxonomy" id="1429438"/>
    <lineage>
        <taxon>Bacteria</taxon>
        <taxon>Pseudomonadati</taxon>
        <taxon>Nitrospinota/Tectimicrobiota group</taxon>
        <taxon>Candidatus Tectimicrobiota</taxon>
        <taxon>Candidatus Entotheonellia</taxon>
        <taxon>Candidatus Entotheonellales</taxon>
        <taxon>Candidatus Entotheonellaceae</taxon>
        <taxon>Candidatus Entotheonella</taxon>
    </lineage>
</organism>
<keyword evidence="5" id="KW-1185">Reference proteome</keyword>
<gene>
    <name evidence="4" type="ORF">ETSY1_26665</name>
</gene>
<reference evidence="4 5" key="1">
    <citation type="journal article" date="2014" name="Nature">
        <title>An environmental bacterial taxon with a large and distinct metabolic repertoire.</title>
        <authorList>
            <person name="Wilson M.C."/>
            <person name="Mori T."/>
            <person name="Ruckert C."/>
            <person name="Uria A.R."/>
            <person name="Helf M.J."/>
            <person name="Takada K."/>
            <person name="Gernert C."/>
            <person name="Steffens U.A."/>
            <person name="Heycke N."/>
            <person name="Schmitt S."/>
            <person name="Rinke C."/>
            <person name="Helfrich E.J."/>
            <person name="Brachmann A.O."/>
            <person name="Gurgui C."/>
            <person name="Wakimoto T."/>
            <person name="Kracht M."/>
            <person name="Crusemann M."/>
            <person name="Hentschel U."/>
            <person name="Abe I."/>
            <person name="Matsunaga S."/>
            <person name="Kalinowski J."/>
            <person name="Takeyama H."/>
            <person name="Piel J."/>
        </authorList>
    </citation>
    <scope>NUCLEOTIDE SEQUENCE [LARGE SCALE GENOMIC DNA]</scope>
    <source>
        <strain evidence="5">TSY1</strain>
    </source>
</reference>
<dbReference type="InterPro" id="IPR010099">
    <property type="entry name" value="SDR39U1"/>
</dbReference>
<evidence type="ECO:0000313" key="5">
    <source>
        <dbReference type="Proteomes" id="UP000019141"/>
    </source>
</evidence>
<dbReference type="NCBIfam" id="TIGR01777">
    <property type="entry name" value="yfcH"/>
    <property type="match status" value="1"/>
</dbReference>
<dbReference type="AlphaFoldDB" id="W4LFE2"/>